<feature type="transmembrane region" description="Helical" evidence="1">
    <location>
        <begin position="389"/>
        <end position="407"/>
    </location>
</feature>
<dbReference type="AlphaFoldDB" id="A0A4Y6RJK5"/>
<evidence type="ECO:0000313" key="3">
    <source>
        <dbReference type="Proteomes" id="UP000316665"/>
    </source>
</evidence>
<feature type="transmembrane region" description="Helical" evidence="1">
    <location>
        <begin position="364"/>
        <end position="382"/>
    </location>
</feature>
<dbReference type="PANTHER" id="PTHR30092:SF0">
    <property type="entry name" value="INNER MEMBRANE PROTEIN CRED"/>
    <property type="match status" value="1"/>
</dbReference>
<feature type="transmembrane region" description="Helical" evidence="1">
    <location>
        <begin position="413"/>
        <end position="434"/>
    </location>
</feature>
<dbReference type="KEGG" id="jas:FJQ89_20200"/>
<dbReference type="Pfam" id="PF06123">
    <property type="entry name" value="CreD"/>
    <property type="match status" value="1"/>
</dbReference>
<feature type="transmembrane region" description="Helical" evidence="1">
    <location>
        <begin position="44"/>
        <end position="65"/>
    </location>
</feature>
<dbReference type="PANTHER" id="PTHR30092">
    <property type="entry name" value="INNER MEMBRANE PROTEIN CRED"/>
    <property type="match status" value="1"/>
</dbReference>
<keyword evidence="1" id="KW-0472">Membrane</keyword>
<dbReference type="PIRSF" id="PIRSF004548">
    <property type="entry name" value="CreD"/>
    <property type="match status" value="1"/>
</dbReference>
<organism evidence="2 3">
    <name type="scientific">Janthinobacterium tructae</name>
    <dbReference type="NCBI Taxonomy" id="2590869"/>
    <lineage>
        <taxon>Bacteria</taxon>
        <taxon>Pseudomonadati</taxon>
        <taxon>Pseudomonadota</taxon>
        <taxon>Betaproteobacteria</taxon>
        <taxon>Burkholderiales</taxon>
        <taxon>Oxalobacteraceae</taxon>
        <taxon>Janthinobacterium</taxon>
    </lineage>
</organism>
<protein>
    <submittedName>
        <fullName evidence="2">Cell envelope integrity protein CreD</fullName>
    </submittedName>
</protein>
<proteinExistence type="predicted"/>
<name>A0A4Y6RJK5_9BURK</name>
<feature type="transmembrane region" description="Helical" evidence="1">
    <location>
        <begin position="441"/>
        <end position="462"/>
    </location>
</feature>
<evidence type="ECO:0000313" key="2">
    <source>
        <dbReference type="EMBL" id="QDG72475.1"/>
    </source>
</evidence>
<accession>A0A4Y6RJK5</accession>
<dbReference type="GO" id="GO:0005886">
    <property type="term" value="C:plasma membrane"/>
    <property type="evidence" value="ECO:0007669"/>
    <property type="project" value="TreeGrafter"/>
</dbReference>
<sequence length="508" mass="56096">MYSSTGIGSWRAFISRLHTQRIISAHVFSTLASLLQGCAMQKTLFVKALIVFGLMLLIGLPLLMIQETIKERMEFRQEAVNSIAADSVREQTIIGPILVIPYTEQYEERVEVAKGDDREAKAPVRTELLHRTVQRRLLVYPNDLQINGNIDTDRRYRGIHQVLVYSGQHAFKGDFTVPASTQLARKSPDSRITLGTPFVALSIEDVRGIRNIPKIDWGGQKIEFEQGTDLFAFRSGLHAPLGAMPLAQAQQVKFSFDLGLDGIERQHFVPVAKNSQVSIKSNWPHPQFGGRFLPSPKNRQIDAHGFNVAWNISSLATNAQTQLSTIEGEFKVPDSAPLGQVDRFSVGFIEPVNVYSQSDRATKYGLLFVALTFAAFFIFEILKSLPIHPVQYLLVGLSLVIFFLLLVGLAEHIAFLAAYLIASAACIALTSFYLAHVLHNAWRGIGFGMALTALYGALYGLLSSENNALVMGSILLFAVLAAIMVATRKVDWYQVGKGAVAPAAEPHE</sequence>
<dbReference type="NCBIfam" id="NF008712">
    <property type="entry name" value="PRK11715.1-1"/>
    <property type="match status" value="1"/>
</dbReference>
<dbReference type="OrthoDB" id="9791851at2"/>
<keyword evidence="1" id="KW-1133">Transmembrane helix</keyword>
<keyword evidence="1" id="KW-0812">Transmembrane</keyword>
<gene>
    <name evidence="2" type="primary">creD</name>
    <name evidence="2" type="ORF">FJQ89_20200</name>
</gene>
<dbReference type="EMBL" id="CP041185">
    <property type="protein sequence ID" value="QDG72475.1"/>
    <property type="molecule type" value="Genomic_DNA"/>
</dbReference>
<keyword evidence="3" id="KW-1185">Reference proteome</keyword>
<dbReference type="Proteomes" id="UP000316665">
    <property type="component" value="Chromosome"/>
</dbReference>
<reference evidence="2 3" key="1">
    <citation type="submission" date="2019-06" db="EMBL/GenBank/DDBJ databases">
        <title>Complete genome sequence of Janthinobacterium sp. SNU WT3 isolated from diseased rainbow trout.</title>
        <authorList>
            <person name="Oh W.T."/>
            <person name="Park S.C."/>
        </authorList>
    </citation>
    <scope>NUCLEOTIDE SEQUENCE [LARGE SCALE GENOMIC DNA]</scope>
    <source>
        <strain evidence="2 3">SNU WT3</strain>
    </source>
</reference>
<evidence type="ECO:0000256" key="1">
    <source>
        <dbReference type="SAM" id="Phobius"/>
    </source>
</evidence>
<dbReference type="InterPro" id="IPR010364">
    <property type="entry name" value="Uncharacterised_IM_CreD"/>
</dbReference>
<feature type="transmembrane region" description="Helical" evidence="1">
    <location>
        <begin position="468"/>
        <end position="487"/>
    </location>
</feature>